<dbReference type="AlphaFoldDB" id="A0A8S1ELG7"/>
<evidence type="ECO:0000313" key="1">
    <source>
        <dbReference type="EMBL" id="CAB3401927.1"/>
    </source>
</evidence>
<dbReference type="EMBL" id="CADEPM010000003">
    <property type="protein sequence ID" value="CAB3401927.1"/>
    <property type="molecule type" value="Genomic_DNA"/>
</dbReference>
<dbReference type="Proteomes" id="UP000494206">
    <property type="component" value="Unassembled WGS sequence"/>
</dbReference>
<keyword evidence="2" id="KW-1185">Reference proteome</keyword>
<name>A0A8S1ELG7_9PELO</name>
<comment type="caution">
    <text evidence="1">The sequence shown here is derived from an EMBL/GenBank/DDBJ whole genome shotgun (WGS) entry which is preliminary data.</text>
</comment>
<gene>
    <name evidence="1" type="ORF">CBOVIS_LOCUS4608</name>
</gene>
<proteinExistence type="predicted"/>
<sequence>MHLGVIAVVVVVVSFVRFRQSQFISILIQTICSGEPNARTTAEMMLARFHGYLMASMIAEFRRLFVCNPRNAFPPDSSMNEFLMLFSTSATFRNRFYLSLLTNPRFIGNDRIQFDYKMDYCDIFMERCIPKECRFSAILVKIPRSIDGWSFEILNALGRGNLKTVELTWSHESKPFSRAQAELTGLEATAVELKGTSLRDPWREQRL</sequence>
<accession>A0A8S1ELG7</accession>
<reference evidence="1 2" key="1">
    <citation type="submission" date="2020-04" db="EMBL/GenBank/DDBJ databases">
        <authorList>
            <person name="Laetsch R D."/>
            <person name="Stevens L."/>
            <person name="Kumar S."/>
            <person name="Blaxter L. M."/>
        </authorList>
    </citation>
    <scope>NUCLEOTIDE SEQUENCE [LARGE SCALE GENOMIC DNA]</scope>
</reference>
<organism evidence="1 2">
    <name type="scientific">Caenorhabditis bovis</name>
    <dbReference type="NCBI Taxonomy" id="2654633"/>
    <lineage>
        <taxon>Eukaryota</taxon>
        <taxon>Metazoa</taxon>
        <taxon>Ecdysozoa</taxon>
        <taxon>Nematoda</taxon>
        <taxon>Chromadorea</taxon>
        <taxon>Rhabditida</taxon>
        <taxon>Rhabditina</taxon>
        <taxon>Rhabditomorpha</taxon>
        <taxon>Rhabditoidea</taxon>
        <taxon>Rhabditidae</taxon>
        <taxon>Peloderinae</taxon>
        <taxon>Caenorhabditis</taxon>
    </lineage>
</organism>
<evidence type="ECO:0000313" key="2">
    <source>
        <dbReference type="Proteomes" id="UP000494206"/>
    </source>
</evidence>
<protein>
    <submittedName>
        <fullName evidence="1">Uncharacterized protein</fullName>
    </submittedName>
</protein>